<dbReference type="PANTHER" id="PTHR10671:SF40">
    <property type="entry name" value="GERM CELL-SPECIFIC GENE 1-LIKE PROTEIN 2"/>
    <property type="match status" value="1"/>
</dbReference>
<evidence type="ECO:0000313" key="8">
    <source>
        <dbReference type="Proteomes" id="UP000770717"/>
    </source>
</evidence>
<dbReference type="Gene3D" id="1.20.140.150">
    <property type="match status" value="1"/>
</dbReference>
<keyword evidence="4 6" id="KW-0472">Membrane</keyword>
<evidence type="ECO:0000256" key="4">
    <source>
        <dbReference type="ARBA" id="ARBA00023136"/>
    </source>
</evidence>
<feature type="transmembrane region" description="Helical" evidence="6">
    <location>
        <begin position="92"/>
        <end position="117"/>
    </location>
</feature>
<evidence type="ECO:0000313" key="7">
    <source>
        <dbReference type="EMBL" id="KAG9472681.1"/>
    </source>
</evidence>
<dbReference type="AlphaFoldDB" id="A0A8J6EPH8"/>
<accession>A0A8J6EPH8</accession>
<dbReference type="FunFam" id="1.20.140.150:FF:000051">
    <property type="entry name" value="Germ cell associated 1"/>
    <property type="match status" value="1"/>
</dbReference>
<evidence type="ECO:0008006" key="9">
    <source>
        <dbReference type="Google" id="ProtNLM"/>
    </source>
</evidence>
<keyword evidence="3 6" id="KW-1133">Transmembrane helix</keyword>
<dbReference type="PANTHER" id="PTHR10671">
    <property type="entry name" value="EPITHELIAL MEMBRANE PROTEIN-RELATED"/>
    <property type="match status" value="1"/>
</dbReference>
<keyword evidence="8" id="KW-1185">Reference proteome</keyword>
<keyword evidence="2 6" id="KW-0812">Transmembrane</keyword>
<feature type="coiled-coil region" evidence="5">
    <location>
        <begin position="113"/>
        <end position="140"/>
    </location>
</feature>
<name>A0A8J6EPH8_ELECQ</name>
<dbReference type="Pfam" id="PF00822">
    <property type="entry name" value="PMP22_Claudin"/>
    <property type="match status" value="1"/>
</dbReference>
<dbReference type="GO" id="GO:0005886">
    <property type="term" value="C:plasma membrane"/>
    <property type="evidence" value="ECO:0007669"/>
    <property type="project" value="TreeGrafter"/>
</dbReference>
<proteinExistence type="predicted"/>
<gene>
    <name evidence="7" type="ORF">GDO78_017921</name>
</gene>
<comment type="subcellular location">
    <subcellularLocation>
        <location evidence="1">Membrane</location>
        <topology evidence="1">Multi-pass membrane protein</topology>
    </subcellularLocation>
</comment>
<dbReference type="InterPro" id="IPR050579">
    <property type="entry name" value="PMP-22/EMP/MP20-like"/>
</dbReference>
<keyword evidence="5" id="KW-0175">Coiled coil</keyword>
<comment type="caution">
    <text evidence="7">The sequence shown here is derived from an EMBL/GenBank/DDBJ whole genome shotgun (WGS) entry which is preliminary data.</text>
</comment>
<sequence length="190" mass="21613">MFLGLCAGVLWLSIVAEVLYITLLLTGVSLMSVEVCYYTSVIDGLKLNAFAAIFTVLSGLLGMVAHMMYTTVFQMTVNLGPEDWRPQNWDYGWSYCLAWGSFTCCMAASVTTINRYTKTILEFKQRRRNLERNLQNKQKTQDGSQPVWDIYINTLQDNREGFVDASVPAQNASNYGNLDHFPYTQCDEYC</sequence>
<evidence type="ECO:0000256" key="6">
    <source>
        <dbReference type="SAM" id="Phobius"/>
    </source>
</evidence>
<evidence type="ECO:0000256" key="5">
    <source>
        <dbReference type="SAM" id="Coils"/>
    </source>
</evidence>
<feature type="transmembrane region" description="Helical" evidence="6">
    <location>
        <begin position="18"/>
        <end position="37"/>
    </location>
</feature>
<evidence type="ECO:0000256" key="1">
    <source>
        <dbReference type="ARBA" id="ARBA00004141"/>
    </source>
</evidence>
<evidence type="ECO:0000256" key="3">
    <source>
        <dbReference type="ARBA" id="ARBA00022989"/>
    </source>
</evidence>
<dbReference type="OrthoDB" id="10001768at2759"/>
<reference evidence="7" key="1">
    <citation type="thesis" date="2020" institute="ProQuest LLC" country="789 East Eisenhower Parkway, Ann Arbor, MI, USA">
        <title>Comparative Genomics and Chromosome Evolution.</title>
        <authorList>
            <person name="Mudd A.B."/>
        </authorList>
    </citation>
    <scope>NUCLEOTIDE SEQUENCE</scope>
    <source>
        <strain evidence="7">HN-11 Male</strain>
        <tissue evidence="7">Kidney and liver</tissue>
    </source>
</reference>
<dbReference type="Proteomes" id="UP000770717">
    <property type="component" value="Unassembled WGS sequence"/>
</dbReference>
<dbReference type="InterPro" id="IPR004031">
    <property type="entry name" value="PMP22/EMP/MP20/Claudin"/>
</dbReference>
<dbReference type="EMBL" id="WNTK01000041">
    <property type="protein sequence ID" value="KAG9472681.1"/>
    <property type="molecule type" value="Genomic_DNA"/>
</dbReference>
<feature type="transmembrane region" description="Helical" evidence="6">
    <location>
        <begin position="49"/>
        <end position="72"/>
    </location>
</feature>
<evidence type="ECO:0000256" key="2">
    <source>
        <dbReference type="ARBA" id="ARBA00022692"/>
    </source>
</evidence>
<protein>
    <recommendedName>
        <fullName evidence="9">Germ cell-specific gene 1-like protein</fullName>
    </recommendedName>
</protein>
<organism evidence="7 8">
    <name type="scientific">Eleutherodactylus coqui</name>
    <name type="common">Puerto Rican coqui</name>
    <dbReference type="NCBI Taxonomy" id="57060"/>
    <lineage>
        <taxon>Eukaryota</taxon>
        <taxon>Metazoa</taxon>
        <taxon>Chordata</taxon>
        <taxon>Craniata</taxon>
        <taxon>Vertebrata</taxon>
        <taxon>Euteleostomi</taxon>
        <taxon>Amphibia</taxon>
        <taxon>Batrachia</taxon>
        <taxon>Anura</taxon>
        <taxon>Neobatrachia</taxon>
        <taxon>Hyloidea</taxon>
        <taxon>Eleutherodactylidae</taxon>
        <taxon>Eleutherodactylinae</taxon>
        <taxon>Eleutherodactylus</taxon>
        <taxon>Eleutherodactylus</taxon>
    </lineage>
</organism>